<accession>A0A1X1UIZ2</accession>
<reference evidence="2 3" key="1">
    <citation type="submission" date="2016-01" db="EMBL/GenBank/DDBJ databases">
        <title>The new phylogeny of the genus Mycobacterium.</title>
        <authorList>
            <person name="Tarcisio F."/>
            <person name="Conor M."/>
            <person name="Antonella G."/>
            <person name="Elisabetta G."/>
            <person name="Giulia F.S."/>
            <person name="Sara T."/>
            <person name="Anna F."/>
            <person name="Clotilde B."/>
            <person name="Roberto B."/>
            <person name="Veronica D.S."/>
            <person name="Fabio R."/>
            <person name="Monica P."/>
            <person name="Olivier J."/>
            <person name="Enrico T."/>
            <person name="Nicola S."/>
        </authorList>
    </citation>
    <scope>NUCLEOTIDE SEQUENCE [LARGE SCALE GENOMIC DNA]</scope>
    <source>
        <strain evidence="2 3">DSM 45731</strain>
    </source>
</reference>
<evidence type="ECO:0000313" key="2">
    <source>
        <dbReference type="EMBL" id="ORV56784.1"/>
    </source>
</evidence>
<dbReference type="EMBL" id="LQOW01000031">
    <property type="protein sequence ID" value="ORV56784.1"/>
    <property type="molecule type" value="Genomic_DNA"/>
</dbReference>
<dbReference type="Proteomes" id="UP000194000">
    <property type="component" value="Unassembled WGS sequence"/>
</dbReference>
<evidence type="ECO:0000259" key="1">
    <source>
        <dbReference type="Pfam" id="PF12102"/>
    </source>
</evidence>
<proteinExistence type="predicted"/>
<dbReference type="InterPro" id="IPR021961">
    <property type="entry name" value="McrB_DNA-bd"/>
</dbReference>
<keyword evidence="3" id="KW-1185">Reference proteome</keyword>
<dbReference type="Pfam" id="PF12102">
    <property type="entry name" value="MrcB_N"/>
    <property type="match status" value="1"/>
</dbReference>
<gene>
    <name evidence="2" type="ORF">AWC06_00785</name>
</gene>
<feature type="domain" description="Type IV methyl-directed restriction enzyme EcoKMcrB subunit DNA-binding" evidence="1">
    <location>
        <begin position="10"/>
        <end position="57"/>
    </location>
</feature>
<dbReference type="RefSeq" id="WP_244899123.1">
    <property type="nucleotide sequence ID" value="NZ_JACKVI010000012.1"/>
</dbReference>
<protein>
    <recommendedName>
        <fullName evidence="1">Type IV methyl-directed restriction enzyme EcoKMcrB subunit DNA-binding domain-containing protein</fullName>
    </recommendedName>
</protein>
<organism evidence="2 3">
    <name type="scientific">Mycobacterium fragae</name>
    <dbReference type="NCBI Taxonomy" id="1260918"/>
    <lineage>
        <taxon>Bacteria</taxon>
        <taxon>Bacillati</taxon>
        <taxon>Actinomycetota</taxon>
        <taxon>Actinomycetes</taxon>
        <taxon>Mycobacteriales</taxon>
        <taxon>Mycobacteriaceae</taxon>
        <taxon>Mycobacterium</taxon>
    </lineage>
</organism>
<comment type="caution">
    <text evidence="2">The sequence shown here is derived from an EMBL/GenBank/DDBJ whole genome shotgun (WGS) entry which is preliminary data.</text>
</comment>
<evidence type="ECO:0000313" key="3">
    <source>
        <dbReference type="Proteomes" id="UP000194000"/>
    </source>
</evidence>
<sequence length="239" mass="26943">MQTLENYLGQIDLRSTADLPRNYEAGIIAANRYDVDALPSTADLVADLRDFLRLYDSALHVRDALRLSTPDKVITTKPVVDIPATEPVFKPKCSDDYVQFFKEHQKVKTRRHEKVLKEYGEFLRDRGLTPRTNVHPRDMTADGDGQTWLIEVKVVYNGNGANATREAFAQLFMYQAIWHPDDPTVHKLAVFSESVGDWNIAFLEKHGITSVWKDVDGWAGSRDAVAAGIAEHYATAPNQ</sequence>
<name>A0A1X1UIZ2_9MYCO</name>
<dbReference type="AlphaFoldDB" id="A0A1X1UIZ2"/>